<evidence type="ECO:0000256" key="9">
    <source>
        <dbReference type="ARBA" id="ARBA00023136"/>
    </source>
</evidence>
<dbReference type="Pfam" id="PF00560">
    <property type="entry name" value="LRR_1"/>
    <property type="match status" value="1"/>
</dbReference>
<organism evidence="13 14">
    <name type="scientific">Vanilla planifolia</name>
    <name type="common">Vanilla</name>
    <dbReference type="NCBI Taxonomy" id="51239"/>
    <lineage>
        <taxon>Eukaryota</taxon>
        <taxon>Viridiplantae</taxon>
        <taxon>Streptophyta</taxon>
        <taxon>Embryophyta</taxon>
        <taxon>Tracheophyta</taxon>
        <taxon>Spermatophyta</taxon>
        <taxon>Magnoliopsida</taxon>
        <taxon>Liliopsida</taxon>
        <taxon>Asparagales</taxon>
        <taxon>Orchidaceae</taxon>
        <taxon>Vanilloideae</taxon>
        <taxon>Vanilleae</taxon>
        <taxon>Vanilla</taxon>
    </lineage>
</organism>
<dbReference type="InterPro" id="IPR001245">
    <property type="entry name" value="Ser-Thr/Tyr_kinase_cat_dom"/>
</dbReference>
<keyword evidence="14" id="KW-1185">Reference proteome</keyword>
<keyword evidence="9 10" id="KW-0472">Membrane</keyword>
<evidence type="ECO:0000313" key="13">
    <source>
        <dbReference type="EMBL" id="KAG0485553.1"/>
    </source>
</evidence>
<keyword evidence="5" id="KW-0677">Repeat</keyword>
<keyword evidence="8 10" id="KW-1133">Transmembrane helix</keyword>
<accession>A0A835RFP4</accession>
<evidence type="ECO:0000256" key="7">
    <source>
        <dbReference type="ARBA" id="ARBA00022840"/>
    </source>
</evidence>
<keyword evidence="6" id="KW-0547">Nucleotide-binding</keyword>
<keyword evidence="4 11" id="KW-0732">Signal</keyword>
<comment type="caution">
    <text evidence="13">The sequence shown here is derived from an EMBL/GenBank/DDBJ whole genome shotgun (WGS) entry which is preliminary data.</text>
</comment>
<keyword evidence="7" id="KW-0067">ATP-binding</keyword>
<proteinExistence type="predicted"/>
<evidence type="ECO:0000256" key="3">
    <source>
        <dbReference type="ARBA" id="ARBA00022692"/>
    </source>
</evidence>
<dbReference type="Gene3D" id="1.10.510.10">
    <property type="entry name" value="Transferase(Phosphotransferase) domain 1"/>
    <property type="match status" value="1"/>
</dbReference>
<dbReference type="Gene3D" id="3.80.10.10">
    <property type="entry name" value="Ribonuclease Inhibitor"/>
    <property type="match status" value="1"/>
</dbReference>
<feature type="signal peptide" evidence="11">
    <location>
        <begin position="1"/>
        <end position="20"/>
    </location>
</feature>
<dbReference type="InterPro" id="IPR050994">
    <property type="entry name" value="At_inactive_RLKs"/>
</dbReference>
<dbReference type="PANTHER" id="PTHR48010">
    <property type="entry name" value="OS05G0588300 PROTEIN"/>
    <property type="match status" value="1"/>
</dbReference>
<dbReference type="Pfam" id="PF13855">
    <property type="entry name" value="LRR_8"/>
    <property type="match status" value="1"/>
</dbReference>
<evidence type="ECO:0000256" key="5">
    <source>
        <dbReference type="ARBA" id="ARBA00022737"/>
    </source>
</evidence>
<dbReference type="Pfam" id="PF07714">
    <property type="entry name" value="PK_Tyr_Ser-Thr"/>
    <property type="match status" value="1"/>
</dbReference>
<dbReference type="SUPFAM" id="SSF52058">
    <property type="entry name" value="L domain-like"/>
    <property type="match status" value="1"/>
</dbReference>
<evidence type="ECO:0000259" key="12">
    <source>
        <dbReference type="PROSITE" id="PS50011"/>
    </source>
</evidence>
<feature type="transmembrane region" description="Helical" evidence="10">
    <location>
        <begin position="237"/>
        <end position="261"/>
    </location>
</feature>
<dbReference type="EMBL" id="JADCNL010000004">
    <property type="protein sequence ID" value="KAG0485553.1"/>
    <property type="molecule type" value="Genomic_DNA"/>
</dbReference>
<dbReference type="InterPro" id="IPR032675">
    <property type="entry name" value="LRR_dom_sf"/>
</dbReference>
<keyword evidence="2" id="KW-0433">Leucine-rich repeat</keyword>
<evidence type="ECO:0000256" key="2">
    <source>
        <dbReference type="ARBA" id="ARBA00022614"/>
    </source>
</evidence>
<evidence type="ECO:0000256" key="11">
    <source>
        <dbReference type="SAM" id="SignalP"/>
    </source>
</evidence>
<feature type="chain" id="PRO_5032369687" description="Protein kinase domain-containing protein" evidence="11">
    <location>
        <begin position="21"/>
        <end position="602"/>
    </location>
</feature>
<gene>
    <name evidence="13" type="ORF">HPP92_009632</name>
</gene>
<comment type="subcellular location">
    <subcellularLocation>
        <location evidence="1">Membrane</location>
    </subcellularLocation>
</comment>
<dbReference type="InterPro" id="IPR001611">
    <property type="entry name" value="Leu-rich_rpt"/>
</dbReference>
<feature type="domain" description="Protein kinase" evidence="12">
    <location>
        <begin position="320"/>
        <end position="586"/>
    </location>
</feature>
<dbReference type="Pfam" id="PF08263">
    <property type="entry name" value="LRRNT_2"/>
    <property type="match status" value="1"/>
</dbReference>
<dbReference type="PANTHER" id="PTHR48010:SF76">
    <property type="entry name" value="INACTIVE RECEPTOR KINASE RLK902-RELATED"/>
    <property type="match status" value="1"/>
</dbReference>
<name>A0A835RFP4_VANPL</name>
<dbReference type="GO" id="GO:0016020">
    <property type="term" value="C:membrane"/>
    <property type="evidence" value="ECO:0007669"/>
    <property type="project" value="UniProtKB-SubCell"/>
</dbReference>
<protein>
    <recommendedName>
        <fullName evidence="12">Protein kinase domain-containing protein</fullName>
    </recommendedName>
</protein>
<dbReference type="PROSITE" id="PS50011">
    <property type="entry name" value="PROTEIN_KINASE_DOM"/>
    <property type="match status" value="1"/>
</dbReference>
<dbReference type="SUPFAM" id="SSF56112">
    <property type="entry name" value="Protein kinase-like (PK-like)"/>
    <property type="match status" value="1"/>
</dbReference>
<keyword evidence="3 10" id="KW-0812">Transmembrane</keyword>
<dbReference type="InterPro" id="IPR000719">
    <property type="entry name" value="Prot_kinase_dom"/>
</dbReference>
<dbReference type="InterPro" id="IPR011009">
    <property type="entry name" value="Kinase-like_dom_sf"/>
</dbReference>
<evidence type="ECO:0000256" key="1">
    <source>
        <dbReference type="ARBA" id="ARBA00004370"/>
    </source>
</evidence>
<evidence type="ECO:0000313" key="14">
    <source>
        <dbReference type="Proteomes" id="UP000636800"/>
    </source>
</evidence>
<dbReference type="InterPro" id="IPR013210">
    <property type="entry name" value="LRR_N_plant-typ"/>
</dbReference>
<dbReference type="GO" id="GO:0004672">
    <property type="term" value="F:protein kinase activity"/>
    <property type="evidence" value="ECO:0007669"/>
    <property type="project" value="InterPro"/>
</dbReference>
<dbReference type="Gene3D" id="3.30.200.20">
    <property type="entry name" value="Phosphorylase Kinase, domain 1"/>
    <property type="match status" value="1"/>
</dbReference>
<evidence type="ECO:0000256" key="6">
    <source>
        <dbReference type="ARBA" id="ARBA00022741"/>
    </source>
</evidence>
<dbReference type="AlphaFoldDB" id="A0A835RFP4"/>
<dbReference type="Proteomes" id="UP000636800">
    <property type="component" value="Unassembled WGS sequence"/>
</dbReference>
<evidence type="ECO:0000256" key="10">
    <source>
        <dbReference type="SAM" id="Phobius"/>
    </source>
</evidence>
<sequence length="602" mass="64950">MDSLLFFFLFFYSLPAPAGADLAGDGKALLDFRSAVGRQVLTWSASVSPCTWKGVTCAAGRVASVHLPASSLIGQIPSGSLGSLSDLRVLSLRLNALSGPLPSDLGGCTRLRSLYLTGNRFSGEIPPFLPYMSALIRIDLADNNLSGEIPNSLNNLAHLAMLNLENNQLTGEVPDLHIPTLVKFNVSFNRLNGSVPVALRGMPATAFLGMPLCGEPLPPCTGEVSPSPSGSRKLSGAAIAVISISAVTMFLLVFAVALFVLRLRKIKARTKTSTDAEMVMGKKNSVTSPPPPSSEMLVRKKDLVFFGSGPTAFGLEDLLRAPAVVLGKDAFGTTYKADLGNGLKVTVMRLRDVSLPEEEFVKQVDALGAMRHHNIVFLLAYYHSREERLLVYDFMPLRSLFSLLHGSSVRPPPTWESRTSIALDVARCVEYIHSTSPNAFHGNIKSSTILITRSTEVRICGTGLARLVNTSPTSQRPFGYRAPEISKTWNVTQEADVYSFGVLLLELVTGKNPADLREEGIDLGSWVQAVIQGERSGELFDVELVRNGAPEVGMVRLLQLGMDCTSFNPNDRPAMATVAARIQEIRRRSAQKTGKAVAQAGI</sequence>
<dbReference type="GO" id="GO:0005524">
    <property type="term" value="F:ATP binding"/>
    <property type="evidence" value="ECO:0007669"/>
    <property type="project" value="UniProtKB-KW"/>
</dbReference>
<reference evidence="13 14" key="1">
    <citation type="journal article" date="2020" name="Nat. Food">
        <title>A phased Vanilla planifolia genome enables genetic improvement of flavour and production.</title>
        <authorList>
            <person name="Hasing T."/>
            <person name="Tang H."/>
            <person name="Brym M."/>
            <person name="Khazi F."/>
            <person name="Huang T."/>
            <person name="Chambers A.H."/>
        </authorList>
    </citation>
    <scope>NUCLEOTIDE SEQUENCE [LARGE SCALE GENOMIC DNA]</scope>
    <source>
        <tissue evidence="13">Leaf</tissue>
    </source>
</reference>
<evidence type="ECO:0000256" key="4">
    <source>
        <dbReference type="ARBA" id="ARBA00022729"/>
    </source>
</evidence>
<dbReference type="FunFam" id="3.80.10.10:FF:000234">
    <property type="entry name" value="Probable inactive receptor kinase RLK902"/>
    <property type="match status" value="1"/>
</dbReference>
<evidence type="ECO:0000256" key="8">
    <source>
        <dbReference type="ARBA" id="ARBA00022989"/>
    </source>
</evidence>